<gene>
    <name evidence="2" type="ORF">GCM10009831_30560</name>
</gene>
<proteinExistence type="predicted"/>
<evidence type="ECO:0000313" key="2">
    <source>
        <dbReference type="EMBL" id="GAA1718468.1"/>
    </source>
</evidence>
<dbReference type="InterPro" id="IPR011856">
    <property type="entry name" value="tRNA_endonuc-like_dom_sf"/>
</dbReference>
<evidence type="ECO:0000313" key="3">
    <source>
        <dbReference type="Proteomes" id="UP001500383"/>
    </source>
</evidence>
<evidence type="ECO:0000259" key="1">
    <source>
        <dbReference type="Pfam" id="PF06250"/>
    </source>
</evidence>
<dbReference type="EMBL" id="BAAAQG010000020">
    <property type="protein sequence ID" value="GAA1718468.1"/>
    <property type="molecule type" value="Genomic_DNA"/>
</dbReference>
<dbReference type="Proteomes" id="UP001500383">
    <property type="component" value="Unassembled WGS sequence"/>
</dbReference>
<dbReference type="InterPro" id="IPR009362">
    <property type="entry name" value="YhcG_C"/>
</dbReference>
<comment type="caution">
    <text evidence="2">The sequence shown here is derived from an EMBL/GenBank/DDBJ whole genome shotgun (WGS) entry which is preliminary data.</text>
</comment>
<accession>A0ABN2J6W6</accession>
<dbReference type="PANTHER" id="PTHR30547:SF0">
    <property type="entry name" value="BLR8175 PROTEIN"/>
    <property type="match status" value="1"/>
</dbReference>
<organism evidence="2 3">
    <name type="scientific">Dietzia cercidiphylli</name>
    <dbReference type="NCBI Taxonomy" id="498199"/>
    <lineage>
        <taxon>Bacteria</taxon>
        <taxon>Bacillati</taxon>
        <taxon>Actinomycetota</taxon>
        <taxon>Actinomycetes</taxon>
        <taxon>Mycobacteriales</taxon>
        <taxon>Dietziaceae</taxon>
        <taxon>Dietzia</taxon>
    </lineage>
</organism>
<sequence>MSIAGSWTAEPIAQQLVAHDSELAQQIAKDPLILDFLDLSGEVAERGLEESLTDRIVDTLRELGPGFAFAGKQVHFDVGGEEFYADLLFFHVEQLRYVVIELETGKFKPEHAGQLQFYVALVEDRLRRTAHAPTVGSLVCRSCRPLRAEPGRRAPGRLNLQL</sequence>
<dbReference type="Gene3D" id="3.40.1350.10">
    <property type="match status" value="1"/>
</dbReference>
<dbReference type="RefSeq" id="WP_338404229.1">
    <property type="nucleotide sequence ID" value="NZ_BAAAQG010000020.1"/>
</dbReference>
<reference evidence="2 3" key="1">
    <citation type="journal article" date="2019" name="Int. J. Syst. Evol. Microbiol.">
        <title>The Global Catalogue of Microorganisms (GCM) 10K type strain sequencing project: providing services to taxonomists for standard genome sequencing and annotation.</title>
        <authorList>
            <consortium name="The Broad Institute Genomics Platform"/>
            <consortium name="The Broad Institute Genome Sequencing Center for Infectious Disease"/>
            <person name="Wu L."/>
            <person name="Ma J."/>
        </authorList>
    </citation>
    <scope>NUCLEOTIDE SEQUENCE [LARGE SCALE GENOMIC DNA]</scope>
    <source>
        <strain evidence="2 3">JCM 16002</strain>
    </source>
</reference>
<protein>
    <recommendedName>
        <fullName evidence="1">YhcG PDDEXK nuclease domain-containing protein</fullName>
    </recommendedName>
</protein>
<dbReference type="InterPro" id="IPR053148">
    <property type="entry name" value="PD-DEXK-like_domain"/>
</dbReference>
<name>A0ABN2J6W6_9ACTN</name>
<dbReference type="PANTHER" id="PTHR30547">
    <property type="entry name" value="UNCHARACTERIZED PROTEIN YHCG-RELATED"/>
    <property type="match status" value="1"/>
</dbReference>
<feature type="domain" description="YhcG PDDEXK nuclease" evidence="1">
    <location>
        <begin position="25"/>
        <end position="143"/>
    </location>
</feature>
<dbReference type="Pfam" id="PF06250">
    <property type="entry name" value="YhcG_C"/>
    <property type="match status" value="1"/>
</dbReference>
<keyword evidence="3" id="KW-1185">Reference proteome</keyword>